<dbReference type="PANTHER" id="PTHR43353">
    <property type="entry name" value="SUCCINATE-SEMIALDEHYDE DEHYDROGENASE, MITOCHONDRIAL"/>
    <property type="match status" value="1"/>
</dbReference>
<dbReference type="InterPro" id="IPR016163">
    <property type="entry name" value="Ald_DH_C"/>
</dbReference>
<feature type="domain" description="Aldehyde dehydrogenase" evidence="6">
    <location>
        <begin position="20"/>
        <end position="481"/>
    </location>
</feature>
<proteinExistence type="inferred from homology"/>
<evidence type="ECO:0000256" key="5">
    <source>
        <dbReference type="SAM" id="MobiDB-lite"/>
    </source>
</evidence>
<evidence type="ECO:0000256" key="4">
    <source>
        <dbReference type="RuleBase" id="RU003345"/>
    </source>
</evidence>
<dbReference type="SUPFAM" id="SSF53720">
    <property type="entry name" value="ALDH-like"/>
    <property type="match status" value="1"/>
</dbReference>
<comment type="similarity">
    <text evidence="1 4">Belongs to the aldehyde dehydrogenase family.</text>
</comment>
<dbReference type="InterPro" id="IPR015590">
    <property type="entry name" value="Aldehyde_DH_dom"/>
</dbReference>
<dbReference type="EMBL" id="CP009247">
    <property type="protein sequence ID" value="APT88366.1"/>
    <property type="molecule type" value="Genomic_DNA"/>
</dbReference>
<dbReference type="OrthoDB" id="6882680at2"/>
<protein>
    <submittedName>
        <fullName evidence="7">Succinate-semialdehyde dehydrogenase</fullName>
    </submittedName>
</protein>
<evidence type="ECO:0000256" key="3">
    <source>
        <dbReference type="PROSITE-ProRule" id="PRU10007"/>
    </source>
</evidence>
<dbReference type="InterPro" id="IPR029510">
    <property type="entry name" value="Ald_DH_CS_GLU"/>
</dbReference>
<feature type="region of interest" description="Disordered" evidence="5">
    <location>
        <begin position="1"/>
        <end position="22"/>
    </location>
</feature>
<dbReference type="PROSITE" id="PS00687">
    <property type="entry name" value="ALDEHYDE_DEHYDR_GLU"/>
    <property type="match status" value="1"/>
</dbReference>
<dbReference type="Proteomes" id="UP000185434">
    <property type="component" value="Chromosome"/>
</dbReference>
<organism evidence="7 8">
    <name type="scientific">Corynebacterium frankenforstense DSM 45800</name>
    <dbReference type="NCBI Taxonomy" id="1437875"/>
    <lineage>
        <taxon>Bacteria</taxon>
        <taxon>Bacillati</taxon>
        <taxon>Actinomycetota</taxon>
        <taxon>Actinomycetes</taxon>
        <taxon>Mycobacteriales</taxon>
        <taxon>Corynebacteriaceae</taxon>
        <taxon>Corynebacterium</taxon>
    </lineage>
</organism>
<dbReference type="Pfam" id="PF00171">
    <property type="entry name" value="Aldedh"/>
    <property type="match status" value="1"/>
</dbReference>
<dbReference type="PANTHER" id="PTHR43353:SF5">
    <property type="entry name" value="SUCCINATE-SEMIALDEHYDE DEHYDROGENASE, MITOCHONDRIAL"/>
    <property type="match status" value="1"/>
</dbReference>
<dbReference type="KEGG" id="cfk:CFRA_02730"/>
<dbReference type="Gene3D" id="3.40.309.10">
    <property type="entry name" value="Aldehyde Dehydrogenase, Chain A, domain 2"/>
    <property type="match status" value="1"/>
</dbReference>
<dbReference type="GO" id="GO:0004777">
    <property type="term" value="F:succinate-semialdehyde dehydrogenase (NAD+) activity"/>
    <property type="evidence" value="ECO:0007669"/>
    <property type="project" value="TreeGrafter"/>
</dbReference>
<feature type="active site" evidence="3">
    <location>
        <position position="256"/>
    </location>
</feature>
<dbReference type="InterPro" id="IPR016162">
    <property type="entry name" value="Ald_DH_N"/>
</dbReference>
<evidence type="ECO:0000259" key="6">
    <source>
        <dbReference type="Pfam" id="PF00171"/>
    </source>
</evidence>
<evidence type="ECO:0000313" key="7">
    <source>
        <dbReference type="EMBL" id="APT88366.1"/>
    </source>
</evidence>
<keyword evidence="8" id="KW-1185">Reference proteome</keyword>
<keyword evidence="2 4" id="KW-0560">Oxidoreductase</keyword>
<reference evidence="7 8" key="1">
    <citation type="submission" date="2014-08" db="EMBL/GenBank/DDBJ databases">
        <title>Complete genome sequence of Corynebacterium frankenforstense ST18(T) (=DSM 45800(T)), isolated from raw cow milk.</title>
        <authorList>
            <person name="Ruckert C."/>
            <person name="Albersmeier A."/>
            <person name="Winkler A."/>
            <person name="Lipski A."/>
            <person name="Kalinowski J."/>
        </authorList>
    </citation>
    <scope>NUCLEOTIDE SEQUENCE [LARGE SCALE GENOMIC DNA]</scope>
    <source>
        <strain evidence="7 8">ST18</strain>
    </source>
</reference>
<feature type="compositionally biased region" description="Low complexity" evidence="5">
    <location>
        <begin position="1"/>
        <end position="14"/>
    </location>
</feature>
<dbReference type="STRING" id="1437875.CFRA_02730"/>
<sequence>MSAEITTGIWTGTTLGPATDDSTFDVHDPATGEIIAEVADATVDDALAALGAAHDAQDAWAATTARHRSVVLADLARAVTTRSEELARVLSREMGKPLREAAAEVANTAEFFRWYAGEAERLPGRYADSPGGQGRILVTRRPVGPCLAITPWNFPLSMAARKIAPALAAGCTVVVKPAAETPLVMLKLGEILARVFSHHEVPEGVVSIVPTTDAAALSAALMADPRLRKVTFTGSTAVGRTLVRQSADLLLRTSMELGGNAPFVVAADADLDAAVNGAVAAKTRNAGQVCVAANRFIVVADVAEEFTARLAERFDALPVGPGTDPETRVGPLVTPEAVARVSALVDAAVAAGARQVTARTRADVPGEGYFYPPTVLADVPCGADVLNTEIFGPVATVSVVGDLEEAIAVANDTDAGLAAYGYSASAAGVEALASRLKAGMVAVNRVNIADVAAPFGGVDQSGFGREGGTEGIEEYLDTRYVALP</sequence>
<dbReference type="AlphaFoldDB" id="A0A1L7CR94"/>
<dbReference type="InterPro" id="IPR050740">
    <property type="entry name" value="Aldehyde_DH_Superfamily"/>
</dbReference>
<gene>
    <name evidence="7" type="ORF">CFRA_02730</name>
</gene>
<name>A0A1L7CR94_9CORY</name>
<dbReference type="InterPro" id="IPR016161">
    <property type="entry name" value="Ald_DH/histidinol_DH"/>
</dbReference>
<dbReference type="FunFam" id="3.40.605.10:FF:000007">
    <property type="entry name" value="NAD/NADP-dependent betaine aldehyde dehydrogenase"/>
    <property type="match status" value="1"/>
</dbReference>
<evidence type="ECO:0000256" key="1">
    <source>
        <dbReference type="ARBA" id="ARBA00009986"/>
    </source>
</evidence>
<evidence type="ECO:0000256" key="2">
    <source>
        <dbReference type="ARBA" id="ARBA00023002"/>
    </source>
</evidence>
<dbReference type="RefSeq" id="WP_075663345.1">
    <property type="nucleotide sequence ID" value="NZ_CP009247.1"/>
</dbReference>
<evidence type="ECO:0000313" key="8">
    <source>
        <dbReference type="Proteomes" id="UP000185434"/>
    </source>
</evidence>
<dbReference type="Gene3D" id="3.40.605.10">
    <property type="entry name" value="Aldehyde Dehydrogenase, Chain A, domain 1"/>
    <property type="match status" value="1"/>
</dbReference>
<dbReference type="FunFam" id="3.40.309.10:FF:000009">
    <property type="entry name" value="Aldehyde dehydrogenase A"/>
    <property type="match status" value="1"/>
</dbReference>
<dbReference type="GO" id="GO:0009450">
    <property type="term" value="P:gamma-aminobutyric acid catabolic process"/>
    <property type="evidence" value="ECO:0007669"/>
    <property type="project" value="TreeGrafter"/>
</dbReference>
<accession>A0A1L7CR94</accession>